<evidence type="ECO:0000256" key="1">
    <source>
        <dbReference type="SAM" id="MobiDB-lite"/>
    </source>
</evidence>
<proteinExistence type="predicted"/>
<dbReference type="OrthoDB" id="1908589at2759"/>
<accession>A0A834WER2</accession>
<dbReference type="InterPro" id="IPR025322">
    <property type="entry name" value="PADRE_dom"/>
</dbReference>
<feature type="region of interest" description="Disordered" evidence="1">
    <location>
        <begin position="131"/>
        <end position="157"/>
    </location>
</feature>
<dbReference type="EMBL" id="JAAIUW010000009">
    <property type="protein sequence ID" value="KAF7816636.1"/>
    <property type="molecule type" value="Genomic_DNA"/>
</dbReference>
<comment type="caution">
    <text evidence="2">The sequence shown here is derived from an EMBL/GenBank/DDBJ whole genome shotgun (WGS) entry which is preliminary data.</text>
</comment>
<name>A0A834WER2_9FABA</name>
<keyword evidence="3" id="KW-1185">Reference proteome</keyword>
<dbReference type="PANTHER" id="PTHR33148">
    <property type="entry name" value="PLASTID MOVEMENT IMPAIRED PROTEIN-RELATED"/>
    <property type="match status" value="1"/>
</dbReference>
<protein>
    <submittedName>
        <fullName evidence="2">Uncharacterized protein</fullName>
    </submittedName>
</protein>
<dbReference type="PANTHER" id="PTHR33148:SF2">
    <property type="entry name" value="DUF4228 DOMAIN-CONTAINING PROTEIN"/>
    <property type="match status" value="1"/>
</dbReference>
<dbReference type="Proteomes" id="UP000634136">
    <property type="component" value="Unassembled WGS sequence"/>
</dbReference>
<dbReference type="Pfam" id="PF14009">
    <property type="entry name" value="PADRE"/>
    <property type="match status" value="1"/>
</dbReference>
<sequence>MGNCLALSKPTSGSPMPKQDNIVRVAKPDGKTLEFSTPIVVKEVLEKFPAFNIGASNSKEASRPLPPDVELKAGRLYYLLPNLSCIGSCIEKGGSEGIMKRVKIVITKQQLQQLVTKQISIDEVLSKVQSSNSSSSRTVDLQSDWKPKLDSIPEGNE</sequence>
<evidence type="ECO:0000313" key="3">
    <source>
        <dbReference type="Proteomes" id="UP000634136"/>
    </source>
</evidence>
<reference evidence="2" key="1">
    <citation type="submission" date="2020-09" db="EMBL/GenBank/DDBJ databases">
        <title>Genome-Enabled Discovery of Anthraquinone Biosynthesis in Senna tora.</title>
        <authorList>
            <person name="Kang S.-H."/>
            <person name="Pandey R.P."/>
            <person name="Lee C.-M."/>
            <person name="Sim J.-S."/>
            <person name="Jeong J.-T."/>
            <person name="Choi B.-S."/>
            <person name="Jung M."/>
            <person name="Ginzburg D."/>
            <person name="Zhao K."/>
            <person name="Won S.Y."/>
            <person name="Oh T.-J."/>
            <person name="Yu Y."/>
            <person name="Kim N.-H."/>
            <person name="Lee O.R."/>
            <person name="Lee T.-H."/>
            <person name="Bashyal P."/>
            <person name="Kim T.-S."/>
            <person name="Lee W.-H."/>
            <person name="Kawkins C."/>
            <person name="Kim C.-K."/>
            <person name="Kim J.S."/>
            <person name="Ahn B.O."/>
            <person name="Rhee S.Y."/>
            <person name="Sohng J.K."/>
        </authorList>
    </citation>
    <scope>NUCLEOTIDE SEQUENCE</scope>
    <source>
        <tissue evidence="2">Leaf</tissue>
    </source>
</reference>
<gene>
    <name evidence="2" type="ORF">G2W53_030605</name>
</gene>
<evidence type="ECO:0000313" key="2">
    <source>
        <dbReference type="EMBL" id="KAF7816636.1"/>
    </source>
</evidence>
<organism evidence="2 3">
    <name type="scientific">Senna tora</name>
    <dbReference type="NCBI Taxonomy" id="362788"/>
    <lineage>
        <taxon>Eukaryota</taxon>
        <taxon>Viridiplantae</taxon>
        <taxon>Streptophyta</taxon>
        <taxon>Embryophyta</taxon>
        <taxon>Tracheophyta</taxon>
        <taxon>Spermatophyta</taxon>
        <taxon>Magnoliopsida</taxon>
        <taxon>eudicotyledons</taxon>
        <taxon>Gunneridae</taxon>
        <taxon>Pentapetalae</taxon>
        <taxon>rosids</taxon>
        <taxon>fabids</taxon>
        <taxon>Fabales</taxon>
        <taxon>Fabaceae</taxon>
        <taxon>Caesalpinioideae</taxon>
        <taxon>Cassia clade</taxon>
        <taxon>Senna</taxon>
    </lineage>
</organism>
<feature type="region of interest" description="Disordered" evidence="1">
    <location>
        <begin position="1"/>
        <end position="20"/>
    </location>
</feature>
<dbReference type="AlphaFoldDB" id="A0A834WER2"/>